<keyword evidence="3" id="KW-1185">Reference proteome</keyword>
<dbReference type="Proteomes" id="UP000317894">
    <property type="component" value="Unassembled WGS sequence"/>
</dbReference>
<reference evidence="2 3" key="1">
    <citation type="submission" date="2019-07" db="EMBL/GenBank/DDBJ databases">
        <title>Novel species isolated from glacier.</title>
        <authorList>
            <person name="Liu Q."/>
            <person name="Xin Y.-H."/>
        </authorList>
    </citation>
    <scope>NUCLEOTIDE SEQUENCE [LARGE SCALE GENOMIC DNA]</scope>
    <source>
        <strain evidence="2 3">LB1R16</strain>
    </source>
</reference>
<comment type="caution">
    <text evidence="2">The sequence shown here is derived from an EMBL/GenBank/DDBJ whole genome shotgun (WGS) entry which is preliminary data.</text>
</comment>
<evidence type="ECO:0000256" key="1">
    <source>
        <dbReference type="SAM" id="Phobius"/>
    </source>
</evidence>
<keyword evidence="1" id="KW-0812">Transmembrane</keyword>
<gene>
    <name evidence="2" type="ORF">FMM06_00680</name>
</gene>
<dbReference type="OrthoDB" id="7596883at2"/>
<keyword evidence="1" id="KW-1133">Transmembrane helix</keyword>
<dbReference type="AlphaFoldDB" id="A0A552UET8"/>
<evidence type="ECO:0000313" key="3">
    <source>
        <dbReference type="Proteomes" id="UP000317894"/>
    </source>
</evidence>
<name>A0A552UET8_9SPHN</name>
<dbReference type="RefSeq" id="WP_143554302.1">
    <property type="nucleotide sequence ID" value="NZ_VJWA01000001.1"/>
</dbReference>
<sequence length="114" mass="12426">MTRGAAIRLTLGLAMIGVALWLWLRPKTIEVAEADAIAKAYAVRYAAATRQPVAHFGRARRIAWPDGWEFIWSYRPCPADTALRVFVPLVGHGARITQSPDCEAAGLGVEPVEA</sequence>
<evidence type="ECO:0000313" key="2">
    <source>
        <dbReference type="EMBL" id="TRW16758.1"/>
    </source>
</evidence>
<feature type="transmembrane region" description="Helical" evidence="1">
    <location>
        <begin position="6"/>
        <end position="24"/>
    </location>
</feature>
<protein>
    <submittedName>
        <fullName evidence="2">Uncharacterized protein</fullName>
    </submittedName>
</protein>
<proteinExistence type="predicted"/>
<dbReference type="EMBL" id="VJWA01000001">
    <property type="protein sequence ID" value="TRW16758.1"/>
    <property type="molecule type" value="Genomic_DNA"/>
</dbReference>
<accession>A0A552UET8</accession>
<organism evidence="2 3">
    <name type="scientific">Glacieibacterium frigidum</name>
    <dbReference type="NCBI Taxonomy" id="2593303"/>
    <lineage>
        <taxon>Bacteria</taxon>
        <taxon>Pseudomonadati</taxon>
        <taxon>Pseudomonadota</taxon>
        <taxon>Alphaproteobacteria</taxon>
        <taxon>Sphingomonadales</taxon>
        <taxon>Sphingosinicellaceae</taxon>
        <taxon>Glacieibacterium</taxon>
    </lineage>
</organism>
<keyword evidence="1" id="KW-0472">Membrane</keyword>